<dbReference type="OrthoDB" id="1927586at2759"/>
<comment type="caution">
    <text evidence="2">The sequence shown here is derived from an EMBL/GenBank/DDBJ whole genome shotgun (WGS) entry which is preliminary data.</text>
</comment>
<reference evidence="2 3" key="1">
    <citation type="submission" date="2019-07" db="EMBL/GenBank/DDBJ databases">
        <title>De Novo Assembly of kiwifruit Actinidia rufa.</title>
        <authorList>
            <person name="Sugita-Konishi S."/>
            <person name="Sato K."/>
            <person name="Mori E."/>
            <person name="Abe Y."/>
            <person name="Kisaki G."/>
            <person name="Hamano K."/>
            <person name="Suezawa K."/>
            <person name="Otani M."/>
            <person name="Fukuda T."/>
            <person name="Manabe T."/>
            <person name="Gomi K."/>
            <person name="Tabuchi M."/>
            <person name="Akimitsu K."/>
            <person name="Kataoka I."/>
        </authorList>
    </citation>
    <scope>NUCLEOTIDE SEQUENCE [LARGE SCALE GENOMIC DNA]</scope>
    <source>
        <strain evidence="3">cv. Fuchu</strain>
    </source>
</reference>
<feature type="compositionally biased region" description="Polar residues" evidence="1">
    <location>
        <begin position="23"/>
        <end position="45"/>
    </location>
</feature>
<name>A0A7J0F7T5_9ERIC</name>
<dbReference type="EMBL" id="BJWL01000010">
    <property type="protein sequence ID" value="GFY94748.1"/>
    <property type="molecule type" value="Genomic_DNA"/>
</dbReference>
<feature type="compositionally biased region" description="Basic and acidic residues" evidence="1">
    <location>
        <begin position="1"/>
        <end position="16"/>
    </location>
</feature>
<dbReference type="Proteomes" id="UP000585474">
    <property type="component" value="Unassembled WGS sequence"/>
</dbReference>
<feature type="region of interest" description="Disordered" evidence="1">
    <location>
        <begin position="1"/>
        <end position="45"/>
    </location>
</feature>
<gene>
    <name evidence="2" type="ORF">Acr_10g0001330</name>
</gene>
<evidence type="ECO:0000313" key="3">
    <source>
        <dbReference type="Proteomes" id="UP000585474"/>
    </source>
</evidence>
<dbReference type="PANTHER" id="PTHR15663">
    <property type="entry name" value="COMM DOMAIN-CONTAINING PROTEIN 9"/>
    <property type="match status" value="1"/>
</dbReference>
<organism evidence="2 3">
    <name type="scientific">Actinidia rufa</name>
    <dbReference type="NCBI Taxonomy" id="165716"/>
    <lineage>
        <taxon>Eukaryota</taxon>
        <taxon>Viridiplantae</taxon>
        <taxon>Streptophyta</taxon>
        <taxon>Embryophyta</taxon>
        <taxon>Tracheophyta</taxon>
        <taxon>Spermatophyta</taxon>
        <taxon>Magnoliopsida</taxon>
        <taxon>eudicotyledons</taxon>
        <taxon>Gunneridae</taxon>
        <taxon>Pentapetalae</taxon>
        <taxon>asterids</taxon>
        <taxon>Ericales</taxon>
        <taxon>Actinidiaceae</taxon>
        <taxon>Actinidia</taxon>
    </lineage>
</organism>
<accession>A0A7J0F7T5</accession>
<evidence type="ECO:0000313" key="2">
    <source>
        <dbReference type="EMBL" id="GFY94748.1"/>
    </source>
</evidence>
<proteinExistence type="predicted"/>
<keyword evidence="3" id="KW-1185">Reference proteome</keyword>
<sequence>MTALRDGARKIADVKKNVAKVTPPSSQGSGSTQEDCNKKTPISTFDTSPPLWPWQDVMPQHFNLNDVGVPIADLNQPTIAPTSVSRDDGPDKTVVLTCFKSMTWVIEDKNSTSSKVAVINLKATEIVATMLMAAMVRQCYGVVKMVLNGDSGVMVVRLVPVVFSGVVVRFFVGVMATVVGHCRGGDGSMLQDYGKTPSGETEVQFRLTKVTLEPMLKSMAYISQQLSASANRVAVINLKL</sequence>
<protein>
    <submittedName>
        <fullName evidence="2">Uncharacterized protein</fullName>
    </submittedName>
</protein>
<evidence type="ECO:0000256" key="1">
    <source>
        <dbReference type="SAM" id="MobiDB-lite"/>
    </source>
</evidence>
<dbReference type="InterPro" id="IPR037360">
    <property type="entry name" value="COMMD9"/>
</dbReference>
<dbReference type="PANTHER" id="PTHR15663:SF6">
    <property type="entry name" value="COMM DOMAIN-CONTAINING PROTEIN-RELATED"/>
    <property type="match status" value="1"/>
</dbReference>
<dbReference type="AlphaFoldDB" id="A0A7J0F7T5"/>